<dbReference type="Gene3D" id="3.60.15.10">
    <property type="entry name" value="Ribonuclease Z/Hydroxyacylglutathione hydrolase-like"/>
    <property type="match status" value="1"/>
</dbReference>
<gene>
    <name evidence="5" type="ORF">BK138_07180</name>
</gene>
<dbReference type="CDD" id="cd07721">
    <property type="entry name" value="yflN-like_MBL-fold"/>
    <property type="match status" value="1"/>
</dbReference>
<dbReference type="Proteomes" id="UP000187172">
    <property type="component" value="Unassembled WGS sequence"/>
</dbReference>
<evidence type="ECO:0000256" key="2">
    <source>
        <dbReference type="ARBA" id="ARBA00034301"/>
    </source>
</evidence>
<dbReference type="InterPro" id="IPR001279">
    <property type="entry name" value="Metallo-B-lactamas"/>
</dbReference>
<evidence type="ECO:0000313" key="6">
    <source>
        <dbReference type="Proteomes" id="UP000187172"/>
    </source>
</evidence>
<dbReference type="InterPro" id="IPR036866">
    <property type="entry name" value="RibonucZ/Hydroxyglut_hydro"/>
</dbReference>
<feature type="domain" description="Metallo-beta-lactamase" evidence="4">
    <location>
        <begin position="25"/>
        <end position="234"/>
    </location>
</feature>
<protein>
    <submittedName>
        <fullName evidence="5">MBL fold metallo-hydrolase</fullName>
    </submittedName>
</protein>
<name>A0A1R1F2Q7_9BACL</name>
<dbReference type="EMBL" id="MRTP01000001">
    <property type="protein sequence ID" value="OMF58311.1"/>
    <property type="molecule type" value="Genomic_DNA"/>
</dbReference>
<accession>A0A1R1F2Q7</accession>
<evidence type="ECO:0000259" key="4">
    <source>
        <dbReference type="SMART" id="SM00849"/>
    </source>
</evidence>
<sequence length="256" mass="27613">MSTNQAATSVLMLDVSAVMMGSVNTVHPAVITDGNDTLLIDTGYPGQYPLLREAMKSHGLSIDSITHVIITHQDLDHIGSLPAIRQHAPRPVEVMSSQEERPYIQGEKRLIKVTTEAIERAKASLPPEVPAEWRNAFISTLENPPRSPVDTIIHEGEELPICGGIVVIGTPGHTPGHISLYHRPTRTLIAADALRVVDGELHGPDADTTVDMPLATQSIAQLAAYDISSVICYHGGKLEGPVVQRLLELSGTQRSL</sequence>
<keyword evidence="6" id="KW-1185">Reference proteome</keyword>
<comment type="caution">
    <text evidence="5">The sequence shown here is derived from an EMBL/GenBank/DDBJ whole genome shotgun (WGS) entry which is preliminary data.</text>
</comment>
<dbReference type="PANTHER" id="PTHR42951:SF15">
    <property type="entry name" value="METALLO-BETA-LACTAMASE SUPERFAMILY PROTEIN"/>
    <property type="match status" value="1"/>
</dbReference>
<comment type="function">
    <text evidence="2">Counteracts the endogenous Pycsar antiviral defense system. Phosphodiesterase that enables metal-dependent hydrolysis of host cyclic nucleotide Pycsar defense signals such as cCMP and cUMP.</text>
</comment>
<reference evidence="5 6" key="1">
    <citation type="submission" date="2016-11" db="EMBL/GenBank/DDBJ databases">
        <title>Paenibacillus species isolates.</title>
        <authorList>
            <person name="Beno S.M."/>
        </authorList>
    </citation>
    <scope>NUCLEOTIDE SEQUENCE [LARGE SCALE GENOMIC DNA]</scope>
    <source>
        <strain evidence="5 6">FSL R5-0378</strain>
    </source>
</reference>
<dbReference type="SMART" id="SM00849">
    <property type="entry name" value="Lactamase_B"/>
    <property type="match status" value="1"/>
</dbReference>
<dbReference type="STRING" id="297318.BK138_07180"/>
<dbReference type="AlphaFoldDB" id="A0A1R1F2Q7"/>
<organism evidence="5 6">
    <name type="scientific">Paenibacillus rhizosphaerae</name>
    <dbReference type="NCBI Taxonomy" id="297318"/>
    <lineage>
        <taxon>Bacteria</taxon>
        <taxon>Bacillati</taxon>
        <taxon>Bacillota</taxon>
        <taxon>Bacilli</taxon>
        <taxon>Bacillales</taxon>
        <taxon>Paenibacillaceae</taxon>
        <taxon>Paenibacillus</taxon>
    </lineage>
</organism>
<evidence type="ECO:0000256" key="3">
    <source>
        <dbReference type="ARBA" id="ARBA00048505"/>
    </source>
</evidence>
<dbReference type="InterPro" id="IPR050855">
    <property type="entry name" value="NDM-1-like"/>
</dbReference>
<evidence type="ECO:0000313" key="5">
    <source>
        <dbReference type="EMBL" id="OMF58311.1"/>
    </source>
</evidence>
<dbReference type="PANTHER" id="PTHR42951">
    <property type="entry name" value="METALLO-BETA-LACTAMASE DOMAIN-CONTAINING"/>
    <property type="match status" value="1"/>
</dbReference>
<comment type="catalytic activity">
    <reaction evidence="3">
        <text>3',5'-cyclic UMP + H2O = UMP + H(+)</text>
        <dbReference type="Rhea" id="RHEA:70575"/>
        <dbReference type="ChEBI" id="CHEBI:15377"/>
        <dbReference type="ChEBI" id="CHEBI:15378"/>
        <dbReference type="ChEBI" id="CHEBI:57865"/>
        <dbReference type="ChEBI" id="CHEBI:184387"/>
    </reaction>
    <physiologicalReaction direction="left-to-right" evidence="3">
        <dbReference type="Rhea" id="RHEA:70576"/>
    </physiologicalReaction>
</comment>
<keyword evidence="5" id="KW-0378">Hydrolase</keyword>
<comment type="catalytic activity">
    <reaction evidence="1">
        <text>3',5'-cyclic CMP + H2O = CMP + H(+)</text>
        <dbReference type="Rhea" id="RHEA:72675"/>
        <dbReference type="ChEBI" id="CHEBI:15377"/>
        <dbReference type="ChEBI" id="CHEBI:15378"/>
        <dbReference type="ChEBI" id="CHEBI:58003"/>
        <dbReference type="ChEBI" id="CHEBI:60377"/>
    </reaction>
    <physiologicalReaction direction="left-to-right" evidence="1">
        <dbReference type="Rhea" id="RHEA:72676"/>
    </physiologicalReaction>
</comment>
<dbReference type="GO" id="GO:0016787">
    <property type="term" value="F:hydrolase activity"/>
    <property type="evidence" value="ECO:0007669"/>
    <property type="project" value="UniProtKB-KW"/>
</dbReference>
<dbReference type="Pfam" id="PF00753">
    <property type="entry name" value="Lactamase_B"/>
    <property type="match status" value="1"/>
</dbReference>
<dbReference type="RefSeq" id="WP_076167766.1">
    <property type="nucleotide sequence ID" value="NZ_MRTP01000001.1"/>
</dbReference>
<proteinExistence type="predicted"/>
<dbReference type="SUPFAM" id="SSF56281">
    <property type="entry name" value="Metallo-hydrolase/oxidoreductase"/>
    <property type="match status" value="1"/>
</dbReference>
<evidence type="ECO:0000256" key="1">
    <source>
        <dbReference type="ARBA" id="ARBA00034221"/>
    </source>
</evidence>